<evidence type="ECO:0000256" key="1">
    <source>
        <dbReference type="SAM" id="SignalP"/>
    </source>
</evidence>
<protein>
    <recommendedName>
        <fullName evidence="4">Outer membrane protein with beta-barrel domain</fullName>
    </recommendedName>
</protein>
<dbReference type="OrthoDB" id="1199048at2"/>
<dbReference type="Pfam" id="PF19515">
    <property type="entry name" value="DUF6048"/>
    <property type="match status" value="1"/>
</dbReference>
<feature type="chain" id="PRO_5020246324" description="Outer membrane protein with beta-barrel domain" evidence="1">
    <location>
        <begin position="22"/>
        <end position="252"/>
    </location>
</feature>
<dbReference type="InterPro" id="IPR046111">
    <property type="entry name" value="DUF6048"/>
</dbReference>
<organism evidence="2 3">
    <name type="scientific">Winogradskyella wandonensis</name>
    <dbReference type="NCBI Taxonomy" id="1442586"/>
    <lineage>
        <taxon>Bacteria</taxon>
        <taxon>Pseudomonadati</taxon>
        <taxon>Bacteroidota</taxon>
        <taxon>Flavobacteriia</taxon>
        <taxon>Flavobacteriales</taxon>
        <taxon>Flavobacteriaceae</taxon>
        <taxon>Winogradskyella</taxon>
    </lineage>
</organism>
<dbReference type="RefSeq" id="WP_132703346.1">
    <property type="nucleotide sequence ID" value="NZ_SMGI01000001.1"/>
</dbReference>
<accession>A0A4R1KWF9</accession>
<dbReference type="Proteomes" id="UP000295714">
    <property type="component" value="Unassembled WGS sequence"/>
</dbReference>
<dbReference type="AlphaFoldDB" id="A0A4R1KWF9"/>
<name>A0A4R1KWF9_9FLAO</name>
<dbReference type="EMBL" id="SMGI01000001">
    <property type="protein sequence ID" value="TCK69047.1"/>
    <property type="molecule type" value="Genomic_DNA"/>
</dbReference>
<proteinExistence type="predicted"/>
<evidence type="ECO:0000313" key="2">
    <source>
        <dbReference type="EMBL" id="TCK69047.1"/>
    </source>
</evidence>
<gene>
    <name evidence="2" type="ORF">DFQ05_0558</name>
</gene>
<evidence type="ECO:0000313" key="3">
    <source>
        <dbReference type="Proteomes" id="UP000295714"/>
    </source>
</evidence>
<keyword evidence="1" id="KW-0732">Signal</keyword>
<comment type="caution">
    <text evidence="2">The sequence shown here is derived from an EMBL/GenBank/DDBJ whole genome shotgun (WGS) entry which is preliminary data.</text>
</comment>
<keyword evidence="3" id="KW-1185">Reference proteome</keyword>
<reference evidence="2 3" key="1">
    <citation type="journal article" date="2015" name="Stand. Genomic Sci.">
        <title>Genomic Encyclopedia of Bacterial and Archaeal Type Strains, Phase III: the genomes of soil and plant-associated and newly described type strains.</title>
        <authorList>
            <person name="Whitman W.B."/>
            <person name="Woyke T."/>
            <person name="Klenk H.P."/>
            <person name="Zhou Y."/>
            <person name="Lilburn T.G."/>
            <person name="Beck B.J."/>
            <person name="De Vos P."/>
            <person name="Vandamme P."/>
            <person name="Eisen J.A."/>
            <person name="Garrity G."/>
            <person name="Hugenholtz P."/>
            <person name="Kyrpides N.C."/>
        </authorList>
    </citation>
    <scope>NUCLEOTIDE SEQUENCE [LARGE SCALE GENOMIC DNA]</scope>
    <source>
        <strain evidence="2 3">CECT 8445</strain>
    </source>
</reference>
<feature type="signal peptide" evidence="1">
    <location>
        <begin position="1"/>
        <end position="21"/>
    </location>
</feature>
<sequence length="252" mass="28594">MYRYFINNLIIFLLFSSIAIGQTEDTETATDTTAIQQKYGLRLGADISKLARSFFDDNYQGFEINGDYRLSQRLYLAGEIGNEERTLSNDFLNSTAKGSYFKAGVDYNLYRNWLDMENMIYSGFRVGVSSFSQTLNSYTIYDVNNQYFGEQFTVTNPEEFNGLSAIWGEIILGVKAEVLNNLFMGVNLQLKFLVSETSPDNFENLYIPGFNRTYDSGIVGAGFGYNISYLIPIYKKAKPIKKDASDEETEGN</sequence>
<evidence type="ECO:0008006" key="4">
    <source>
        <dbReference type="Google" id="ProtNLM"/>
    </source>
</evidence>